<dbReference type="GO" id="GO:0004519">
    <property type="term" value="F:endonuclease activity"/>
    <property type="evidence" value="ECO:0007669"/>
    <property type="project" value="UniProtKB-KW"/>
</dbReference>
<dbReference type="Pfam" id="PF01223">
    <property type="entry name" value="Endonuclease_NS"/>
    <property type="match status" value="1"/>
</dbReference>
<evidence type="ECO:0000313" key="13">
    <source>
        <dbReference type="EMBL" id="MBB3702221.1"/>
    </source>
</evidence>
<evidence type="ECO:0000256" key="1">
    <source>
        <dbReference type="ARBA" id="ARBA00001946"/>
    </source>
</evidence>
<name>A0A7W5YFJ6_9BACT</name>
<dbReference type="AlphaFoldDB" id="A0A7W5YFJ6"/>
<dbReference type="InterPro" id="IPR044929">
    <property type="entry name" value="DNA/RNA_non-sp_Endonuclease_sf"/>
</dbReference>
<evidence type="ECO:0000256" key="10">
    <source>
        <dbReference type="SAM" id="SignalP"/>
    </source>
</evidence>
<dbReference type="GO" id="GO:0003676">
    <property type="term" value="F:nucleic acid binding"/>
    <property type="evidence" value="ECO:0007669"/>
    <property type="project" value="InterPro"/>
</dbReference>
<dbReference type="EMBL" id="JACICA010000002">
    <property type="protein sequence ID" value="MBB3702221.1"/>
    <property type="molecule type" value="Genomic_DNA"/>
</dbReference>
<evidence type="ECO:0000256" key="9">
    <source>
        <dbReference type="PIRSR" id="PIRSR640255-2"/>
    </source>
</evidence>
<dbReference type="GO" id="GO:0016787">
    <property type="term" value="F:hydrolase activity"/>
    <property type="evidence" value="ECO:0007669"/>
    <property type="project" value="UniProtKB-KW"/>
</dbReference>
<evidence type="ECO:0000259" key="12">
    <source>
        <dbReference type="SMART" id="SM00892"/>
    </source>
</evidence>
<dbReference type="InterPro" id="IPR044925">
    <property type="entry name" value="His-Me_finger_sf"/>
</dbReference>
<dbReference type="SUPFAM" id="SSF54060">
    <property type="entry name" value="His-Me finger endonucleases"/>
    <property type="match status" value="1"/>
</dbReference>
<sequence>MNKIIRTLLLLTLIAGFGQMQAQDVMVISKTNGKDVRFNANNVDSVFYESVYSLPYSNALNGEQGNFYVVNKTLPEGFTSIWKGDSRYACMKASGYANGQKYDTESWLISPKVGLLNTTSATLTFEHAGKFFQDISQEVFVYVKGDNSEWEKQTISIYPTSFTFKKVSIDLSKYIGQAVEVAFAYTSTTASAGTWEVKNVSITGSSDSSTDPDTTSTEFKGYFELPVITKEQLAQANLKYIQHSFSHGGKEVRSYEMLYDTNLKMAYWVAYPLCSFYTQKNTKRTDAWGYDPKLPQSEQSTMKHGLGHGYDRGHQIPSADRLVTKEANEQTFYYTNMTPQLAGLNQKTWQKLETALRSTFMPTTDTLYVVTGAMPTTPDNMTITYMSDNNGVQIAIPKYYFKAICAVNRTTGEAKTMAFKIDHVATNDNYLNYVISVAELERLTGFTFFPGIDPKYKKSTSW</sequence>
<dbReference type="InterPro" id="IPR018524">
    <property type="entry name" value="DNA/RNA_endonuclease_AS"/>
</dbReference>
<dbReference type="InterPro" id="IPR001604">
    <property type="entry name" value="Endo_G_ENPP1-like_dom"/>
</dbReference>
<dbReference type="InterPro" id="IPR040255">
    <property type="entry name" value="Non-specific_endonuclease"/>
</dbReference>
<dbReference type="Proteomes" id="UP000541425">
    <property type="component" value="Unassembled WGS sequence"/>
</dbReference>
<keyword evidence="6" id="KW-0378">Hydrolase</keyword>
<dbReference type="SMART" id="SM00892">
    <property type="entry name" value="Endonuclease_NS"/>
    <property type="match status" value="1"/>
</dbReference>
<organism evidence="13 14">
    <name type="scientific">Alloprevotella rava</name>
    <dbReference type="NCBI Taxonomy" id="671218"/>
    <lineage>
        <taxon>Bacteria</taxon>
        <taxon>Pseudomonadati</taxon>
        <taxon>Bacteroidota</taxon>
        <taxon>Bacteroidia</taxon>
        <taxon>Bacteroidales</taxon>
        <taxon>Prevotellaceae</taxon>
        <taxon>Alloprevotella</taxon>
    </lineage>
</organism>
<dbReference type="GO" id="GO:0046872">
    <property type="term" value="F:metal ion binding"/>
    <property type="evidence" value="ECO:0007669"/>
    <property type="project" value="UniProtKB-KW"/>
</dbReference>
<protein>
    <submittedName>
        <fullName evidence="13">DNA/RNA endonuclease G (NUC1)</fullName>
    </submittedName>
</protein>
<dbReference type="PANTHER" id="PTHR13966">
    <property type="entry name" value="ENDONUCLEASE RELATED"/>
    <property type="match status" value="1"/>
</dbReference>
<comment type="cofactor">
    <cofactor evidence="1">
        <name>Mg(2+)</name>
        <dbReference type="ChEBI" id="CHEBI:18420"/>
    </cofactor>
</comment>
<dbReference type="PANTHER" id="PTHR13966:SF5">
    <property type="entry name" value="ENDONUCLEASE G, MITOCHONDRIAL"/>
    <property type="match status" value="1"/>
</dbReference>
<feature type="signal peptide" evidence="10">
    <location>
        <begin position="1"/>
        <end position="22"/>
    </location>
</feature>
<proteinExistence type="inferred from homology"/>
<evidence type="ECO:0000256" key="6">
    <source>
        <dbReference type="ARBA" id="ARBA00022801"/>
    </source>
</evidence>
<dbReference type="SMART" id="SM00477">
    <property type="entry name" value="NUC"/>
    <property type="match status" value="1"/>
</dbReference>
<feature type="binding site" evidence="9">
    <location>
        <position position="345"/>
    </location>
    <ligand>
        <name>Mg(2+)</name>
        <dbReference type="ChEBI" id="CHEBI:18420"/>
        <note>catalytic</note>
    </ligand>
</feature>
<evidence type="ECO:0000256" key="7">
    <source>
        <dbReference type="ARBA" id="ARBA00022842"/>
    </source>
</evidence>
<feature type="active site" description="Proton acceptor" evidence="8">
    <location>
        <position position="314"/>
    </location>
</feature>
<reference evidence="13 14" key="1">
    <citation type="submission" date="2020-08" db="EMBL/GenBank/DDBJ databases">
        <title>Genomic Encyclopedia of Type Strains, Phase IV (KMG-IV): sequencing the most valuable type-strain genomes for metagenomic binning, comparative biology and taxonomic classification.</title>
        <authorList>
            <person name="Goeker M."/>
        </authorList>
    </citation>
    <scope>NUCLEOTIDE SEQUENCE [LARGE SCALE GENOMIC DNA]</scope>
    <source>
        <strain evidence="13 14">DSM 22548</strain>
    </source>
</reference>
<dbReference type="RefSeq" id="WP_183694863.1">
    <property type="nucleotide sequence ID" value="NZ_JACICA010000002.1"/>
</dbReference>
<evidence type="ECO:0000256" key="8">
    <source>
        <dbReference type="PIRSR" id="PIRSR640255-1"/>
    </source>
</evidence>
<evidence type="ECO:0000256" key="2">
    <source>
        <dbReference type="ARBA" id="ARBA00010052"/>
    </source>
</evidence>
<gene>
    <name evidence="13" type="ORF">FHS60_000674</name>
</gene>
<evidence type="ECO:0000256" key="5">
    <source>
        <dbReference type="ARBA" id="ARBA00022759"/>
    </source>
</evidence>
<keyword evidence="5 13" id="KW-0255">Endonuclease</keyword>
<dbReference type="Gene3D" id="2.60.120.200">
    <property type="match status" value="1"/>
</dbReference>
<dbReference type="PROSITE" id="PS01070">
    <property type="entry name" value="NUCLEASE_NON_SPEC"/>
    <property type="match status" value="1"/>
</dbReference>
<comment type="caution">
    <text evidence="13">The sequence shown here is derived from an EMBL/GenBank/DDBJ whole genome shotgun (WGS) entry which is preliminary data.</text>
</comment>
<evidence type="ECO:0000256" key="4">
    <source>
        <dbReference type="ARBA" id="ARBA00022723"/>
    </source>
</evidence>
<feature type="chain" id="PRO_5031346104" evidence="10">
    <location>
        <begin position="23"/>
        <end position="462"/>
    </location>
</feature>
<dbReference type="InterPro" id="IPR020821">
    <property type="entry name" value="ENPP1-3/EXOG-like_nuc-like"/>
</dbReference>
<evidence type="ECO:0000259" key="11">
    <source>
        <dbReference type="SMART" id="SM00477"/>
    </source>
</evidence>
<dbReference type="NCBIfam" id="NF038128">
    <property type="entry name" value="choice_anch_J"/>
    <property type="match status" value="1"/>
</dbReference>
<feature type="domain" description="DNA/RNA non-specific endonuclease/pyrophosphatase/phosphodiesterase" evidence="12">
    <location>
        <begin position="251"/>
        <end position="455"/>
    </location>
</feature>
<keyword evidence="7" id="KW-0460">Magnesium</keyword>
<keyword evidence="4 9" id="KW-0479">Metal-binding</keyword>
<feature type="domain" description="ENPP1-3/EXOG-like endonuclease/phosphodiesterase" evidence="11">
    <location>
        <begin position="252"/>
        <end position="455"/>
    </location>
</feature>
<evidence type="ECO:0000313" key="14">
    <source>
        <dbReference type="Proteomes" id="UP000541425"/>
    </source>
</evidence>
<evidence type="ECO:0000256" key="3">
    <source>
        <dbReference type="ARBA" id="ARBA00022722"/>
    </source>
</evidence>
<comment type="similarity">
    <text evidence="2">Belongs to the DNA/RNA non-specific endonuclease family.</text>
</comment>
<dbReference type="Gene3D" id="3.40.570.10">
    <property type="entry name" value="Extracellular Endonuclease, subunit A"/>
    <property type="match status" value="1"/>
</dbReference>
<accession>A0A7W5YFJ6</accession>
<keyword evidence="3" id="KW-0540">Nuclease</keyword>
<keyword evidence="10" id="KW-0732">Signal</keyword>